<dbReference type="Proteomes" id="UP000229740">
    <property type="component" value="Unassembled WGS sequence"/>
</dbReference>
<dbReference type="NCBIfam" id="NF004325">
    <property type="entry name" value="PRK05718.1"/>
    <property type="match status" value="1"/>
</dbReference>
<accession>A0A2G6EFQ8</accession>
<dbReference type="SUPFAM" id="SSF54593">
    <property type="entry name" value="Glyoxalase/Bleomycin resistance protein/Dihydroxybiphenyl dioxygenase"/>
    <property type="match status" value="1"/>
</dbReference>
<comment type="catalytic activity">
    <reaction evidence="1">
        <text>2-dehydro-3-deoxy-6-phospho-D-gluconate = D-glyceraldehyde 3-phosphate + pyruvate</text>
        <dbReference type="Rhea" id="RHEA:17089"/>
        <dbReference type="ChEBI" id="CHEBI:15361"/>
        <dbReference type="ChEBI" id="CHEBI:57569"/>
        <dbReference type="ChEBI" id="CHEBI:59776"/>
        <dbReference type="EC" id="4.1.2.14"/>
    </reaction>
</comment>
<dbReference type="Gene3D" id="3.20.20.70">
    <property type="entry name" value="Aldolase class I"/>
    <property type="match status" value="1"/>
</dbReference>
<name>A0A2G6EFQ8_9BACT</name>
<comment type="similarity">
    <text evidence="3">Belongs to the KHG/KDPG aldolase family.</text>
</comment>
<evidence type="ECO:0000256" key="4">
    <source>
        <dbReference type="ARBA" id="ARBA00011233"/>
    </source>
</evidence>
<dbReference type="NCBIfam" id="TIGR01182">
    <property type="entry name" value="eda"/>
    <property type="match status" value="1"/>
</dbReference>
<dbReference type="InterPro" id="IPR031337">
    <property type="entry name" value="KDPG/KHG_AS_1"/>
</dbReference>
<keyword evidence="7" id="KW-0704">Schiff base</keyword>
<proteinExistence type="inferred from homology"/>
<dbReference type="InterPro" id="IPR031338">
    <property type="entry name" value="KDPG/KHG_AS_2"/>
</dbReference>
<dbReference type="InterPro" id="IPR029068">
    <property type="entry name" value="Glyas_Bleomycin-R_OHBP_Dase"/>
</dbReference>
<dbReference type="InterPro" id="IPR000887">
    <property type="entry name" value="Aldlse_KDPG_KHG"/>
</dbReference>
<evidence type="ECO:0000313" key="10">
    <source>
        <dbReference type="Proteomes" id="UP000229740"/>
    </source>
</evidence>
<evidence type="ECO:0000256" key="8">
    <source>
        <dbReference type="ARBA" id="ARBA00023277"/>
    </source>
</evidence>
<evidence type="ECO:0000256" key="5">
    <source>
        <dbReference type="ARBA" id="ARBA00013063"/>
    </source>
</evidence>
<keyword evidence="6" id="KW-0456">Lyase</keyword>
<protein>
    <recommendedName>
        <fullName evidence="5">2-dehydro-3-deoxy-phosphogluconate aldolase</fullName>
        <ecNumber evidence="5">4.1.2.14</ecNumber>
    </recommendedName>
</protein>
<evidence type="ECO:0000256" key="6">
    <source>
        <dbReference type="ARBA" id="ARBA00023239"/>
    </source>
</evidence>
<dbReference type="GO" id="GO:0008675">
    <property type="term" value="F:2-dehydro-3-deoxy-phosphogluconate aldolase activity"/>
    <property type="evidence" value="ECO:0007669"/>
    <property type="project" value="UniProtKB-EC"/>
</dbReference>
<dbReference type="Gene3D" id="3.10.180.10">
    <property type="entry name" value="2,3-Dihydroxybiphenyl 1,2-Dioxygenase, domain 1"/>
    <property type="match status" value="1"/>
</dbReference>
<comment type="subunit">
    <text evidence="4">Homotrimer.</text>
</comment>
<dbReference type="SUPFAM" id="SSF51569">
    <property type="entry name" value="Aldolase"/>
    <property type="match status" value="1"/>
</dbReference>
<evidence type="ECO:0000256" key="3">
    <source>
        <dbReference type="ARBA" id="ARBA00006906"/>
    </source>
</evidence>
<dbReference type="PANTHER" id="PTHR30246">
    <property type="entry name" value="2-KETO-3-DEOXY-6-PHOSPHOGLUCONATE ALDOLASE"/>
    <property type="match status" value="1"/>
</dbReference>
<evidence type="ECO:0000256" key="2">
    <source>
        <dbReference type="ARBA" id="ARBA00004736"/>
    </source>
</evidence>
<dbReference type="AlphaFoldDB" id="A0A2G6EFQ8"/>
<gene>
    <name evidence="9" type="ORF">CSB45_00090</name>
</gene>
<dbReference type="CDD" id="cd00452">
    <property type="entry name" value="KDPG_aldolase"/>
    <property type="match status" value="1"/>
</dbReference>
<dbReference type="Pfam" id="PF01081">
    <property type="entry name" value="Aldolase"/>
    <property type="match status" value="1"/>
</dbReference>
<evidence type="ECO:0000256" key="7">
    <source>
        <dbReference type="ARBA" id="ARBA00023270"/>
    </source>
</evidence>
<comment type="pathway">
    <text evidence="2">Carbohydrate acid metabolism; 2-dehydro-3-deoxy-D-gluconate degradation; D-glyceraldehyde 3-phosphate and pyruvate from 2-dehydro-3-deoxy-D-gluconate: step 2/2.</text>
</comment>
<dbReference type="PANTHER" id="PTHR30246:SF1">
    <property type="entry name" value="2-DEHYDRO-3-DEOXY-6-PHOSPHOGALACTONATE ALDOLASE-RELATED"/>
    <property type="match status" value="1"/>
</dbReference>
<organism evidence="9 10">
    <name type="scientific">candidate division KSB3 bacterium</name>
    <dbReference type="NCBI Taxonomy" id="2044937"/>
    <lineage>
        <taxon>Bacteria</taxon>
        <taxon>candidate division KSB3</taxon>
    </lineage>
</organism>
<dbReference type="InterPro" id="IPR013785">
    <property type="entry name" value="Aldolase_TIM"/>
</dbReference>
<dbReference type="PROSITE" id="PS00159">
    <property type="entry name" value="ALDOLASE_KDPG_KHG_1"/>
    <property type="match status" value="1"/>
</dbReference>
<evidence type="ECO:0000256" key="1">
    <source>
        <dbReference type="ARBA" id="ARBA00000654"/>
    </source>
</evidence>
<dbReference type="EC" id="4.1.2.14" evidence="5"/>
<comment type="caution">
    <text evidence="9">The sequence shown here is derived from an EMBL/GenBank/DDBJ whole genome shotgun (WGS) entry which is preliminary data.</text>
</comment>
<reference evidence="9 10" key="1">
    <citation type="submission" date="2017-10" db="EMBL/GenBank/DDBJ databases">
        <title>Novel microbial diversity and functional potential in the marine mammal oral microbiome.</title>
        <authorList>
            <person name="Dudek N.K."/>
            <person name="Sun C.L."/>
            <person name="Burstein D."/>
            <person name="Kantor R.S."/>
            <person name="Aliaga Goltsman D.S."/>
            <person name="Bik E.M."/>
            <person name="Thomas B.C."/>
            <person name="Banfield J.F."/>
            <person name="Relman D.A."/>
        </authorList>
    </citation>
    <scope>NUCLEOTIDE SEQUENCE [LARGE SCALE GENOMIC DNA]</scope>
    <source>
        <strain evidence="9">DOLZORAL124_49_17</strain>
    </source>
</reference>
<sequence length="319" mass="34151">MNKVLEKIAEFGLLPVVKIDNADHALPLGQALLAGGLPVAEITFRTAAAEAAISRLHKDLPEVFLGAGTVLTVEQAEKAVNAGASFIVSPGLNPRVVKYCVDNHIPMTPGVNSPSQIETALEFGLDVVKFFPAEASGGLKMLKAMAAPYGAVKFIPTGGINQDNMNSYLACDKILACGGSWMVKADLISSGRFDEITRLTRAAVTAMLGFEFAQLGISEASSEKALHEAKQLSELFSFPFRDGTSSVFSGSAFEVVKRKYPGTRGHVAIAVNHLERAVAYLQRQGIKMLPETATRQHGKLTAIYLDTHISGFAIHLLQK</sequence>
<evidence type="ECO:0000313" key="9">
    <source>
        <dbReference type="EMBL" id="PID60906.1"/>
    </source>
</evidence>
<dbReference type="PROSITE" id="PS00160">
    <property type="entry name" value="ALDOLASE_KDPG_KHG_2"/>
    <property type="match status" value="1"/>
</dbReference>
<keyword evidence="8" id="KW-0119">Carbohydrate metabolism</keyword>
<dbReference type="EMBL" id="PDPS01000001">
    <property type="protein sequence ID" value="PID60906.1"/>
    <property type="molecule type" value="Genomic_DNA"/>
</dbReference>